<dbReference type="GO" id="GO:0008270">
    <property type="term" value="F:zinc ion binding"/>
    <property type="evidence" value="ECO:0007669"/>
    <property type="project" value="UniProtKB-KW"/>
</dbReference>
<proteinExistence type="predicted"/>
<dbReference type="PANTHER" id="PTHR31992:SF351">
    <property type="entry name" value="DOF ZINC FINGER PROTEIN"/>
    <property type="match status" value="1"/>
</dbReference>
<evidence type="ECO:0000313" key="12">
    <source>
        <dbReference type="EMBL" id="GAA0142760.1"/>
    </source>
</evidence>
<dbReference type="AlphaFoldDB" id="A0AAV3NXM3"/>
<evidence type="ECO:0000256" key="10">
    <source>
        <dbReference type="SAM" id="MobiDB-lite"/>
    </source>
</evidence>
<name>A0AAV3NXM3_LITER</name>
<comment type="function">
    <text evidence="9">Transcription factor that binds specifically to a 5'-AA[AG]G-3' consensus core sequence.</text>
</comment>
<evidence type="ECO:0000256" key="7">
    <source>
        <dbReference type="ARBA" id="ARBA00023242"/>
    </source>
</evidence>
<evidence type="ECO:0000256" key="6">
    <source>
        <dbReference type="ARBA" id="ARBA00023163"/>
    </source>
</evidence>
<evidence type="ECO:0000313" key="13">
    <source>
        <dbReference type="Proteomes" id="UP001454036"/>
    </source>
</evidence>
<dbReference type="PROSITE" id="PS01361">
    <property type="entry name" value="ZF_DOF_1"/>
    <property type="match status" value="1"/>
</dbReference>
<keyword evidence="2 8" id="KW-0863">Zinc-finger</keyword>
<evidence type="ECO:0000256" key="9">
    <source>
        <dbReference type="RuleBase" id="RU369094"/>
    </source>
</evidence>
<dbReference type="Proteomes" id="UP001454036">
    <property type="component" value="Unassembled WGS sequence"/>
</dbReference>
<feature type="compositionally biased region" description="Low complexity" evidence="10">
    <location>
        <begin position="149"/>
        <end position="161"/>
    </location>
</feature>
<sequence>MVFTFPNYLDHPDLHQFQQHEDHHQQPIIGEENHQLHPVQAPPPPLVVGSIGGGGLIRPGSMTELPLPEAGARCPRCDSTNTKFCYYNNYNLSQPRHFCKGCRRYWTKGGSLRNVPVGGGCRRNKRSKSNGGSSSKSKAGDERQLSTKNNNNNSSSSGANNMVGHHFQQSSTQLLPFMGALHNFNQYAVAKSGSRQVNGLGDIRFNMLGNNLSGVSSAEPPVWMLPSFQGGFDPPTSLFQFQREGVENLHQLPSLLGKSSVKMENHQNNNQELNLSSQLSMEPSETRQTNWDANAWTNGFSGLNSSSSSHLL</sequence>
<dbReference type="InterPro" id="IPR045174">
    <property type="entry name" value="Dof"/>
</dbReference>
<comment type="caution">
    <text evidence="12">The sequence shown here is derived from an EMBL/GenBank/DDBJ whole genome shotgun (WGS) entry which is preliminary data.</text>
</comment>
<evidence type="ECO:0000256" key="4">
    <source>
        <dbReference type="ARBA" id="ARBA00023015"/>
    </source>
</evidence>
<dbReference type="GO" id="GO:0003677">
    <property type="term" value="F:DNA binding"/>
    <property type="evidence" value="ECO:0007669"/>
    <property type="project" value="UniProtKB-UniRule"/>
</dbReference>
<accession>A0AAV3NXM3</accession>
<evidence type="ECO:0000256" key="1">
    <source>
        <dbReference type="ARBA" id="ARBA00022723"/>
    </source>
</evidence>
<dbReference type="GO" id="GO:0005634">
    <property type="term" value="C:nucleus"/>
    <property type="evidence" value="ECO:0007669"/>
    <property type="project" value="UniProtKB-SubCell"/>
</dbReference>
<dbReference type="InterPro" id="IPR003851">
    <property type="entry name" value="Znf_Dof"/>
</dbReference>
<keyword evidence="6 9" id="KW-0804">Transcription</keyword>
<evidence type="ECO:0000256" key="2">
    <source>
        <dbReference type="ARBA" id="ARBA00022771"/>
    </source>
</evidence>
<dbReference type="PROSITE" id="PS50884">
    <property type="entry name" value="ZF_DOF_2"/>
    <property type="match status" value="1"/>
</dbReference>
<evidence type="ECO:0000256" key="5">
    <source>
        <dbReference type="ARBA" id="ARBA00023125"/>
    </source>
</evidence>
<keyword evidence="7 8" id="KW-0539">Nucleus</keyword>
<keyword evidence="5 8" id="KW-0238">DNA-binding</keyword>
<evidence type="ECO:0000256" key="3">
    <source>
        <dbReference type="ARBA" id="ARBA00022833"/>
    </source>
</evidence>
<evidence type="ECO:0000256" key="8">
    <source>
        <dbReference type="PROSITE-ProRule" id="PRU00071"/>
    </source>
</evidence>
<evidence type="ECO:0000259" key="11">
    <source>
        <dbReference type="PROSITE" id="PS50884"/>
    </source>
</evidence>
<gene>
    <name evidence="12" type="ORF">LIER_03587</name>
</gene>
<keyword evidence="4 9" id="KW-0805">Transcription regulation</keyword>
<keyword evidence="1 9" id="KW-0479">Metal-binding</keyword>
<comment type="subcellular location">
    <subcellularLocation>
        <location evidence="8 9">Nucleus</location>
    </subcellularLocation>
</comment>
<dbReference type="GO" id="GO:0003700">
    <property type="term" value="F:DNA-binding transcription factor activity"/>
    <property type="evidence" value="ECO:0007669"/>
    <property type="project" value="UniProtKB-UniRule"/>
</dbReference>
<reference evidence="12 13" key="1">
    <citation type="submission" date="2024-01" db="EMBL/GenBank/DDBJ databases">
        <title>The complete chloroplast genome sequence of Lithospermum erythrorhizon: insights into the phylogenetic relationship among Boraginaceae species and the maternal lineages of purple gromwells.</title>
        <authorList>
            <person name="Okada T."/>
            <person name="Watanabe K."/>
        </authorList>
    </citation>
    <scope>NUCLEOTIDE SEQUENCE [LARGE SCALE GENOMIC DNA]</scope>
</reference>
<keyword evidence="13" id="KW-1185">Reference proteome</keyword>
<dbReference type="Pfam" id="PF02701">
    <property type="entry name" value="Zn_ribbon_Dof"/>
    <property type="match status" value="1"/>
</dbReference>
<protein>
    <recommendedName>
        <fullName evidence="9">Dof zinc finger protein</fullName>
    </recommendedName>
</protein>
<dbReference type="PANTHER" id="PTHR31992">
    <property type="entry name" value="DOF ZINC FINGER PROTEIN DOF1.4-RELATED"/>
    <property type="match status" value="1"/>
</dbReference>
<feature type="domain" description="Dof-type" evidence="11">
    <location>
        <begin position="72"/>
        <end position="126"/>
    </location>
</feature>
<dbReference type="EMBL" id="BAABME010000437">
    <property type="protein sequence ID" value="GAA0142760.1"/>
    <property type="molecule type" value="Genomic_DNA"/>
</dbReference>
<organism evidence="12 13">
    <name type="scientific">Lithospermum erythrorhizon</name>
    <name type="common">Purple gromwell</name>
    <name type="synonym">Lithospermum officinale var. erythrorhizon</name>
    <dbReference type="NCBI Taxonomy" id="34254"/>
    <lineage>
        <taxon>Eukaryota</taxon>
        <taxon>Viridiplantae</taxon>
        <taxon>Streptophyta</taxon>
        <taxon>Embryophyta</taxon>
        <taxon>Tracheophyta</taxon>
        <taxon>Spermatophyta</taxon>
        <taxon>Magnoliopsida</taxon>
        <taxon>eudicotyledons</taxon>
        <taxon>Gunneridae</taxon>
        <taxon>Pentapetalae</taxon>
        <taxon>asterids</taxon>
        <taxon>lamiids</taxon>
        <taxon>Boraginales</taxon>
        <taxon>Boraginaceae</taxon>
        <taxon>Boraginoideae</taxon>
        <taxon>Lithospermeae</taxon>
        <taxon>Lithospermum</taxon>
    </lineage>
</organism>
<feature type="region of interest" description="Disordered" evidence="10">
    <location>
        <begin position="116"/>
        <end position="163"/>
    </location>
</feature>
<keyword evidence="3 9" id="KW-0862">Zinc</keyword>